<dbReference type="SMART" id="SM00066">
    <property type="entry name" value="GAL4"/>
    <property type="match status" value="1"/>
</dbReference>
<proteinExistence type="predicted"/>
<dbReference type="STRING" id="356882.A0A423VDE8"/>
<feature type="region of interest" description="Disordered" evidence="8">
    <location>
        <begin position="617"/>
        <end position="655"/>
    </location>
</feature>
<dbReference type="SUPFAM" id="SSF57701">
    <property type="entry name" value="Zn2/Cys6 DNA-binding domain"/>
    <property type="match status" value="1"/>
</dbReference>
<dbReference type="PROSITE" id="PS00463">
    <property type="entry name" value="ZN2_CY6_FUNGAL_1"/>
    <property type="match status" value="1"/>
</dbReference>
<feature type="compositionally biased region" description="Low complexity" evidence="8">
    <location>
        <begin position="622"/>
        <end position="635"/>
    </location>
</feature>
<dbReference type="Proteomes" id="UP000283895">
    <property type="component" value="Unassembled WGS sequence"/>
</dbReference>
<feature type="region of interest" description="Disordered" evidence="8">
    <location>
        <begin position="1"/>
        <end position="48"/>
    </location>
</feature>
<dbReference type="InterPro" id="IPR036864">
    <property type="entry name" value="Zn2-C6_fun-type_DNA-bd_sf"/>
</dbReference>
<evidence type="ECO:0000256" key="7">
    <source>
        <dbReference type="ARBA" id="ARBA00023242"/>
    </source>
</evidence>
<evidence type="ECO:0000256" key="2">
    <source>
        <dbReference type="ARBA" id="ARBA00022723"/>
    </source>
</evidence>
<keyword evidence="4" id="KW-0805">Transcription regulation</keyword>
<dbReference type="InterPro" id="IPR051615">
    <property type="entry name" value="Transcr_Regulatory_Elem"/>
</dbReference>
<organism evidence="10 11">
    <name type="scientific">Cytospora schulzeri</name>
    <dbReference type="NCBI Taxonomy" id="448051"/>
    <lineage>
        <taxon>Eukaryota</taxon>
        <taxon>Fungi</taxon>
        <taxon>Dikarya</taxon>
        <taxon>Ascomycota</taxon>
        <taxon>Pezizomycotina</taxon>
        <taxon>Sordariomycetes</taxon>
        <taxon>Sordariomycetidae</taxon>
        <taxon>Diaporthales</taxon>
        <taxon>Cytosporaceae</taxon>
        <taxon>Cytospora</taxon>
    </lineage>
</organism>
<protein>
    <recommendedName>
        <fullName evidence="9">Zn(2)-C6 fungal-type domain-containing protein</fullName>
    </recommendedName>
</protein>
<dbReference type="AlphaFoldDB" id="A0A423VDE8"/>
<sequence length="757" mass="84319">MSSATGNASSSTNNNNNNNNNNNSSSSVGNANTNIKAENTVASASSARATKKSAFSCEPCRRRKVKCGGEQPICSRCLARNDACVYKLNPTLSYTQRLEERIKELEDQLAKSQSQPTSQQGTPSDRLPSSSHDNSQPGHEFGEGLAGTFKGLKLDEKGVLTYHGATSFFHLPSEYGRHDSETPGPPHPEDPLYGKRERLVNNAWQQRALEDLSEIPEPFQYLLNTHWCWIHPLWNFVYRPAFTRDMQLLGPYYSHTLLNAMLSHSIRWGRWDKATRERLENDYDGGAVFSRHARAMVFDEISKGVATIPTVQTLLLLSAQECSAGNTSQAWMYSGMAFRMIDHLGICVDSQRYTGNIPFSDEDVEIRRRLYWSCYFWDKIISLYLGRSPSLQHSNVSPPQMILDDSNENEMWTPFGLTYPDGVKYPPIAAHSTSCFVQMCRLSVIFNQILIHMYDPLQQNSEAEIQDCLVRQEAALKQCWDELPPFLKIEASMLPPLAPPSHIVTLNCLYHTFNILLHRPMLSRERSTPNNNRAKHLLECVSSATSIIAIFDLFCKSFGIYRTVLSMSYSVYIAASIFLLQVQAAANAPSGSSSGSLSDEQQQQQQPALPCHIISKARGRGSSSSSSSNNNTTSNKDSNRGNSMDSNTVSRGRVIRDSLATNQLLRHHEIMMGNTDTTMTGFGSPNRTPPGLQQALFQFPQTTQGDKINQHLQHHGISDQVFQAVSSLQPITASFGNPMGTQESNDVPPGLSQGFRP</sequence>
<evidence type="ECO:0000256" key="4">
    <source>
        <dbReference type="ARBA" id="ARBA00023015"/>
    </source>
</evidence>
<evidence type="ECO:0000256" key="1">
    <source>
        <dbReference type="ARBA" id="ARBA00004123"/>
    </source>
</evidence>
<dbReference type="PROSITE" id="PS50048">
    <property type="entry name" value="ZN2_CY6_FUNGAL_2"/>
    <property type="match status" value="1"/>
</dbReference>
<keyword evidence="11" id="KW-1185">Reference proteome</keyword>
<evidence type="ECO:0000313" key="11">
    <source>
        <dbReference type="Proteomes" id="UP000283895"/>
    </source>
</evidence>
<dbReference type="CDD" id="cd00067">
    <property type="entry name" value="GAL4"/>
    <property type="match status" value="1"/>
</dbReference>
<comment type="caution">
    <text evidence="10">The sequence shown here is derived from an EMBL/GenBank/DDBJ whole genome shotgun (WGS) entry which is preliminary data.</text>
</comment>
<dbReference type="Gene3D" id="4.10.240.10">
    <property type="entry name" value="Zn(2)-C6 fungal-type DNA-binding domain"/>
    <property type="match status" value="1"/>
</dbReference>
<gene>
    <name evidence="10" type="ORF">VMCG_10129</name>
</gene>
<feature type="compositionally biased region" description="Polar residues" evidence="8">
    <location>
        <begin position="127"/>
        <end position="137"/>
    </location>
</feature>
<evidence type="ECO:0000256" key="6">
    <source>
        <dbReference type="ARBA" id="ARBA00023163"/>
    </source>
</evidence>
<dbReference type="SMART" id="SM00906">
    <property type="entry name" value="Fungal_trans"/>
    <property type="match status" value="1"/>
</dbReference>
<feature type="compositionally biased region" description="Low complexity" evidence="8">
    <location>
        <begin position="112"/>
        <end position="124"/>
    </location>
</feature>
<dbReference type="Pfam" id="PF04082">
    <property type="entry name" value="Fungal_trans"/>
    <property type="match status" value="1"/>
</dbReference>
<dbReference type="GO" id="GO:0006351">
    <property type="term" value="P:DNA-templated transcription"/>
    <property type="evidence" value="ECO:0007669"/>
    <property type="project" value="InterPro"/>
</dbReference>
<dbReference type="OrthoDB" id="4161332at2759"/>
<feature type="region of interest" description="Disordered" evidence="8">
    <location>
        <begin position="105"/>
        <end position="142"/>
    </location>
</feature>
<dbReference type="PANTHER" id="PTHR31313">
    <property type="entry name" value="TY1 ENHANCER ACTIVATOR"/>
    <property type="match status" value="1"/>
</dbReference>
<dbReference type="InterPro" id="IPR001138">
    <property type="entry name" value="Zn2Cys6_DnaBD"/>
</dbReference>
<evidence type="ECO:0000256" key="8">
    <source>
        <dbReference type="SAM" id="MobiDB-lite"/>
    </source>
</evidence>
<accession>A0A423VDE8</accession>
<comment type="subcellular location">
    <subcellularLocation>
        <location evidence="1">Nucleus</location>
    </subcellularLocation>
</comment>
<dbReference type="Pfam" id="PF00172">
    <property type="entry name" value="Zn_clus"/>
    <property type="match status" value="1"/>
</dbReference>
<reference evidence="10 11" key="1">
    <citation type="submission" date="2015-09" db="EMBL/GenBank/DDBJ databases">
        <title>Host preference determinants of Valsa canker pathogens revealed by comparative genomics.</title>
        <authorList>
            <person name="Yin Z."/>
            <person name="Huang L."/>
        </authorList>
    </citation>
    <scope>NUCLEOTIDE SEQUENCE [LARGE SCALE GENOMIC DNA]</scope>
    <source>
        <strain evidence="10 11">03-1</strain>
    </source>
</reference>
<dbReference type="CDD" id="cd12148">
    <property type="entry name" value="fungal_TF_MHR"/>
    <property type="match status" value="1"/>
</dbReference>
<feature type="domain" description="Zn(2)-C6 fungal-type" evidence="9">
    <location>
        <begin position="56"/>
        <end position="86"/>
    </location>
</feature>
<keyword evidence="3" id="KW-0862">Zinc</keyword>
<dbReference type="PRINTS" id="PR00755">
    <property type="entry name" value="AFLATOXINBRP"/>
</dbReference>
<feature type="compositionally biased region" description="Polar residues" evidence="8">
    <location>
        <begin position="640"/>
        <end position="650"/>
    </location>
</feature>
<dbReference type="EMBL" id="LKEA01000074">
    <property type="protein sequence ID" value="ROV88952.1"/>
    <property type="molecule type" value="Genomic_DNA"/>
</dbReference>
<feature type="compositionally biased region" description="Polar residues" evidence="8">
    <location>
        <begin position="735"/>
        <end position="745"/>
    </location>
</feature>
<keyword evidence="7" id="KW-0539">Nucleus</keyword>
<evidence type="ECO:0000256" key="5">
    <source>
        <dbReference type="ARBA" id="ARBA00023125"/>
    </source>
</evidence>
<evidence type="ECO:0000313" key="10">
    <source>
        <dbReference type="EMBL" id="ROV88952.1"/>
    </source>
</evidence>
<evidence type="ECO:0000259" key="9">
    <source>
        <dbReference type="PROSITE" id="PS50048"/>
    </source>
</evidence>
<dbReference type="InterPro" id="IPR007219">
    <property type="entry name" value="XnlR_reg_dom"/>
</dbReference>
<dbReference type="GO" id="GO:0005634">
    <property type="term" value="C:nucleus"/>
    <property type="evidence" value="ECO:0007669"/>
    <property type="project" value="UniProtKB-SubCell"/>
</dbReference>
<evidence type="ECO:0000256" key="3">
    <source>
        <dbReference type="ARBA" id="ARBA00022833"/>
    </source>
</evidence>
<keyword evidence="6" id="KW-0804">Transcription</keyword>
<dbReference type="PANTHER" id="PTHR31313:SF85">
    <property type="entry name" value="ZN(II)2CYS6 TRANSCRIPTION FACTOR (EUROFUNG)"/>
    <property type="match status" value="1"/>
</dbReference>
<dbReference type="GO" id="GO:0003677">
    <property type="term" value="F:DNA binding"/>
    <property type="evidence" value="ECO:0007669"/>
    <property type="project" value="UniProtKB-KW"/>
</dbReference>
<name>A0A423VDE8_9PEZI</name>
<feature type="compositionally biased region" description="Low complexity" evidence="8">
    <location>
        <begin position="1"/>
        <end position="34"/>
    </location>
</feature>
<keyword evidence="2" id="KW-0479">Metal-binding</keyword>
<dbReference type="GO" id="GO:0000981">
    <property type="term" value="F:DNA-binding transcription factor activity, RNA polymerase II-specific"/>
    <property type="evidence" value="ECO:0007669"/>
    <property type="project" value="InterPro"/>
</dbReference>
<keyword evidence="5" id="KW-0238">DNA-binding</keyword>
<dbReference type="GO" id="GO:0008270">
    <property type="term" value="F:zinc ion binding"/>
    <property type="evidence" value="ECO:0007669"/>
    <property type="project" value="InterPro"/>
</dbReference>
<feature type="region of interest" description="Disordered" evidence="8">
    <location>
        <begin position="735"/>
        <end position="757"/>
    </location>
</feature>